<dbReference type="Proteomes" id="UP000234341">
    <property type="component" value="Unassembled WGS sequence"/>
</dbReference>
<name>A0A2N5CDA4_9BURK</name>
<dbReference type="PROSITE" id="PS51257">
    <property type="entry name" value="PROKAR_LIPOPROTEIN"/>
    <property type="match status" value="1"/>
</dbReference>
<dbReference type="OrthoDB" id="8965272at2"/>
<proteinExistence type="predicted"/>
<comment type="caution">
    <text evidence="2">The sequence shown here is derived from an EMBL/GenBank/DDBJ whole genome shotgun (WGS) entry which is preliminary data.</text>
</comment>
<reference evidence="2 3" key="1">
    <citation type="submission" date="2017-12" db="EMBL/GenBank/DDBJ databases">
        <title>Genome sequence of the active heterotrophic nitrifier-denitrifier, Cupriavidus pauculus UM1.</title>
        <authorList>
            <person name="Putonti C."/>
            <person name="Castignetti D."/>
        </authorList>
    </citation>
    <scope>NUCLEOTIDE SEQUENCE [LARGE SCALE GENOMIC DNA]</scope>
    <source>
        <strain evidence="2 3">UM1</strain>
    </source>
</reference>
<organism evidence="2 3">
    <name type="scientific">Cupriavidus pauculus</name>
    <dbReference type="NCBI Taxonomy" id="82633"/>
    <lineage>
        <taxon>Bacteria</taxon>
        <taxon>Pseudomonadati</taxon>
        <taxon>Pseudomonadota</taxon>
        <taxon>Betaproteobacteria</taxon>
        <taxon>Burkholderiales</taxon>
        <taxon>Burkholderiaceae</taxon>
        <taxon>Cupriavidus</taxon>
    </lineage>
</organism>
<protein>
    <submittedName>
        <fullName evidence="2">Uncharacterized protein</fullName>
    </submittedName>
</protein>
<evidence type="ECO:0000256" key="1">
    <source>
        <dbReference type="SAM" id="SignalP"/>
    </source>
</evidence>
<sequence>MRYLVPAMLVPVLLSACNTAPIPPGKSVSVQAALDNITRDMCAFRQKFAQSPQGAAVDSYTVELVLTVDAERQPPVAVAPDIAFMPTVTYGNTLMMAKDSRLVVTFRNTDTGGAANCPTQ</sequence>
<dbReference type="EMBL" id="PJRP01000005">
    <property type="protein sequence ID" value="PLQ00196.1"/>
    <property type="molecule type" value="Genomic_DNA"/>
</dbReference>
<keyword evidence="1" id="KW-0732">Signal</keyword>
<feature type="chain" id="PRO_5014775464" evidence="1">
    <location>
        <begin position="17"/>
        <end position="120"/>
    </location>
</feature>
<dbReference type="AlphaFoldDB" id="A0A2N5CDA4"/>
<feature type="signal peptide" evidence="1">
    <location>
        <begin position="1"/>
        <end position="16"/>
    </location>
</feature>
<evidence type="ECO:0000313" key="2">
    <source>
        <dbReference type="EMBL" id="PLQ00196.1"/>
    </source>
</evidence>
<accession>A0A2N5CDA4</accession>
<evidence type="ECO:0000313" key="3">
    <source>
        <dbReference type="Proteomes" id="UP000234341"/>
    </source>
</evidence>
<gene>
    <name evidence="2" type="ORF">CYJ10_13795</name>
</gene>